<dbReference type="InterPro" id="IPR011333">
    <property type="entry name" value="SKP1/BTB/POZ_sf"/>
</dbReference>
<dbReference type="SUPFAM" id="SSF54695">
    <property type="entry name" value="POZ domain"/>
    <property type="match status" value="1"/>
</dbReference>
<dbReference type="Gene3D" id="3.30.710.10">
    <property type="entry name" value="Potassium Channel Kv1.1, Chain A"/>
    <property type="match status" value="1"/>
</dbReference>
<dbReference type="Pfam" id="PF00651">
    <property type="entry name" value="BTB"/>
    <property type="match status" value="1"/>
</dbReference>
<accession>W7I3A0</accession>
<reference evidence="2 3" key="1">
    <citation type="submission" date="2013-05" db="EMBL/GenBank/DDBJ databases">
        <title>Drechslerella stenobrocha genome reveals carnivorous origination and mechanical trapping mechanism of predatory fungi.</title>
        <authorList>
            <person name="Liu X."/>
            <person name="Zhang W."/>
            <person name="Liu K."/>
        </authorList>
    </citation>
    <scope>NUCLEOTIDE SEQUENCE [LARGE SCALE GENOMIC DNA]</scope>
    <source>
        <strain evidence="2 3">248</strain>
    </source>
</reference>
<keyword evidence="3" id="KW-1185">Reference proteome</keyword>
<protein>
    <recommendedName>
        <fullName evidence="1">BTB domain-containing protein</fullName>
    </recommendedName>
</protein>
<dbReference type="InterPro" id="IPR000210">
    <property type="entry name" value="BTB/POZ_dom"/>
</dbReference>
<dbReference type="PROSITE" id="PS50097">
    <property type="entry name" value="BTB"/>
    <property type="match status" value="1"/>
</dbReference>
<feature type="domain" description="BTB" evidence="1">
    <location>
        <begin position="15"/>
        <end position="85"/>
    </location>
</feature>
<dbReference type="CDD" id="cd18186">
    <property type="entry name" value="BTB_POZ_ZBTB_KLHL-like"/>
    <property type="match status" value="1"/>
</dbReference>
<evidence type="ECO:0000259" key="1">
    <source>
        <dbReference type="PROSITE" id="PS50097"/>
    </source>
</evidence>
<evidence type="ECO:0000313" key="3">
    <source>
        <dbReference type="Proteomes" id="UP000024837"/>
    </source>
</evidence>
<dbReference type="AlphaFoldDB" id="W7I3A0"/>
<dbReference type="PANTHER" id="PTHR47843">
    <property type="entry name" value="BTB DOMAIN-CONTAINING PROTEIN-RELATED"/>
    <property type="match status" value="1"/>
</dbReference>
<dbReference type="Proteomes" id="UP000024837">
    <property type="component" value="Unassembled WGS sequence"/>
</dbReference>
<sequence length="205" mass="23280">MLSTIDAPLYTTQYTDLKIYAGEEAREFDVHRHILAVHSEFFKVACQNPHFKEGAEQVIRLPTVDAGTMTRLLRWFYQGPLELPSDWTSDDSYDRIMDMLNSADYLGIPTLVKAISEATPSYLRANSQWHADRGIAIAEEQKKVDFLSRLYECGGNIEIKFLKEHLNALKKSRNLGLFMGVVKDLEGCHEALFGDIMVALYATVD</sequence>
<dbReference type="EMBL" id="KI966416">
    <property type="protein sequence ID" value="EWC46658.1"/>
    <property type="molecule type" value="Genomic_DNA"/>
</dbReference>
<name>W7I3A0_9PEZI</name>
<organism evidence="2 3">
    <name type="scientific">Drechslerella stenobrocha 248</name>
    <dbReference type="NCBI Taxonomy" id="1043628"/>
    <lineage>
        <taxon>Eukaryota</taxon>
        <taxon>Fungi</taxon>
        <taxon>Dikarya</taxon>
        <taxon>Ascomycota</taxon>
        <taxon>Pezizomycotina</taxon>
        <taxon>Orbiliomycetes</taxon>
        <taxon>Orbiliales</taxon>
        <taxon>Orbiliaceae</taxon>
        <taxon>Drechslerella</taxon>
    </lineage>
</organism>
<proteinExistence type="predicted"/>
<dbReference type="HOGENOM" id="CLU_086089_0_0_1"/>
<dbReference type="OrthoDB" id="194443at2759"/>
<evidence type="ECO:0000313" key="2">
    <source>
        <dbReference type="EMBL" id="EWC46658.1"/>
    </source>
</evidence>
<dbReference type="SMART" id="SM00225">
    <property type="entry name" value="BTB"/>
    <property type="match status" value="1"/>
</dbReference>
<gene>
    <name evidence="2" type="ORF">DRE_04145</name>
</gene>